<proteinExistence type="predicted"/>
<evidence type="ECO:0000313" key="2">
    <source>
        <dbReference type="EMBL" id="RRT43488.1"/>
    </source>
</evidence>
<dbReference type="AlphaFoldDB" id="A0A426XVD9"/>
<evidence type="ECO:0000256" key="1">
    <source>
        <dbReference type="SAM" id="MobiDB-lite"/>
    </source>
</evidence>
<reference evidence="2 3" key="1">
    <citation type="journal article" date="2014" name="Agronomy (Basel)">
        <title>A Draft Genome Sequence for Ensete ventricosum, the Drought-Tolerant Tree Against Hunger.</title>
        <authorList>
            <person name="Harrison J."/>
            <person name="Moore K.A."/>
            <person name="Paszkiewicz K."/>
            <person name="Jones T."/>
            <person name="Grant M."/>
            <person name="Ambacheew D."/>
            <person name="Muzemil S."/>
            <person name="Studholme D.J."/>
        </authorList>
    </citation>
    <scope>NUCLEOTIDE SEQUENCE [LARGE SCALE GENOMIC DNA]</scope>
</reference>
<name>A0A426XVD9_ENSVE</name>
<evidence type="ECO:0000313" key="3">
    <source>
        <dbReference type="Proteomes" id="UP000287651"/>
    </source>
</evidence>
<sequence>MREPKQRLPKKNPSCLMPSSLSRSQHGQLLLLPPSTLPREGKSQGCALAYAMLTASAGKWSRNRCEAHGPVRFDGRHIVQVNLDGEGERDRLRCLCHTHACRDK</sequence>
<comment type="caution">
    <text evidence="2">The sequence shown here is derived from an EMBL/GenBank/DDBJ whole genome shotgun (WGS) entry which is preliminary data.</text>
</comment>
<dbReference type="EMBL" id="AMZH03017107">
    <property type="protein sequence ID" value="RRT43488.1"/>
    <property type="molecule type" value="Genomic_DNA"/>
</dbReference>
<protein>
    <submittedName>
        <fullName evidence="2">Uncharacterized protein</fullName>
    </submittedName>
</protein>
<gene>
    <name evidence="2" type="ORF">B296_00033386</name>
</gene>
<feature type="region of interest" description="Disordered" evidence="1">
    <location>
        <begin position="1"/>
        <end position="22"/>
    </location>
</feature>
<organism evidence="2 3">
    <name type="scientific">Ensete ventricosum</name>
    <name type="common">Abyssinian banana</name>
    <name type="synonym">Musa ensete</name>
    <dbReference type="NCBI Taxonomy" id="4639"/>
    <lineage>
        <taxon>Eukaryota</taxon>
        <taxon>Viridiplantae</taxon>
        <taxon>Streptophyta</taxon>
        <taxon>Embryophyta</taxon>
        <taxon>Tracheophyta</taxon>
        <taxon>Spermatophyta</taxon>
        <taxon>Magnoliopsida</taxon>
        <taxon>Liliopsida</taxon>
        <taxon>Zingiberales</taxon>
        <taxon>Musaceae</taxon>
        <taxon>Ensete</taxon>
    </lineage>
</organism>
<dbReference type="Proteomes" id="UP000287651">
    <property type="component" value="Unassembled WGS sequence"/>
</dbReference>
<accession>A0A426XVD9</accession>